<dbReference type="AlphaFoldDB" id="A0A0A0LTL4"/>
<keyword evidence="1" id="KW-0472">Membrane</keyword>
<evidence type="ECO:0000256" key="1">
    <source>
        <dbReference type="SAM" id="Phobius"/>
    </source>
</evidence>
<reference evidence="2 3" key="1">
    <citation type="journal article" date="2009" name="Nat. Genet.">
        <title>The genome of the cucumber, Cucumis sativus L.</title>
        <authorList>
            <person name="Huang S."/>
            <person name="Li R."/>
            <person name="Zhang Z."/>
            <person name="Li L."/>
            <person name="Gu X."/>
            <person name="Fan W."/>
            <person name="Lucas W.J."/>
            <person name="Wang X."/>
            <person name="Xie B."/>
            <person name="Ni P."/>
            <person name="Ren Y."/>
            <person name="Zhu H."/>
            <person name="Li J."/>
            <person name="Lin K."/>
            <person name="Jin W."/>
            <person name="Fei Z."/>
            <person name="Li G."/>
            <person name="Staub J."/>
            <person name="Kilian A."/>
            <person name="van der Vossen E.A."/>
            <person name="Wu Y."/>
            <person name="Guo J."/>
            <person name="He J."/>
            <person name="Jia Z."/>
            <person name="Ren Y."/>
            <person name="Tian G."/>
            <person name="Lu Y."/>
            <person name="Ruan J."/>
            <person name="Qian W."/>
            <person name="Wang M."/>
            <person name="Huang Q."/>
            <person name="Li B."/>
            <person name="Xuan Z."/>
            <person name="Cao J."/>
            <person name="Asan"/>
            <person name="Wu Z."/>
            <person name="Zhang J."/>
            <person name="Cai Q."/>
            <person name="Bai Y."/>
            <person name="Zhao B."/>
            <person name="Han Y."/>
            <person name="Li Y."/>
            <person name="Li X."/>
            <person name="Wang S."/>
            <person name="Shi Q."/>
            <person name="Liu S."/>
            <person name="Cho W.K."/>
            <person name="Kim J.Y."/>
            <person name="Xu Y."/>
            <person name="Heller-Uszynska K."/>
            <person name="Miao H."/>
            <person name="Cheng Z."/>
            <person name="Zhang S."/>
            <person name="Wu J."/>
            <person name="Yang Y."/>
            <person name="Kang H."/>
            <person name="Li M."/>
            <person name="Liang H."/>
            <person name="Ren X."/>
            <person name="Shi Z."/>
            <person name="Wen M."/>
            <person name="Jian M."/>
            <person name="Yang H."/>
            <person name="Zhang G."/>
            <person name="Yang Z."/>
            <person name="Chen R."/>
            <person name="Liu S."/>
            <person name="Li J."/>
            <person name="Ma L."/>
            <person name="Liu H."/>
            <person name="Zhou Y."/>
            <person name="Zhao J."/>
            <person name="Fang X."/>
            <person name="Li G."/>
            <person name="Fang L."/>
            <person name="Li Y."/>
            <person name="Liu D."/>
            <person name="Zheng H."/>
            <person name="Zhang Y."/>
            <person name="Qin N."/>
            <person name="Li Z."/>
            <person name="Yang G."/>
            <person name="Yang S."/>
            <person name="Bolund L."/>
            <person name="Kristiansen K."/>
            <person name="Zheng H."/>
            <person name="Li S."/>
            <person name="Zhang X."/>
            <person name="Yang H."/>
            <person name="Wang J."/>
            <person name="Sun R."/>
            <person name="Zhang B."/>
            <person name="Jiang S."/>
            <person name="Wang J."/>
            <person name="Du Y."/>
            <person name="Li S."/>
        </authorList>
    </citation>
    <scope>NUCLEOTIDE SEQUENCE [LARGE SCALE GENOMIC DNA]</scope>
    <source>
        <strain evidence="3">cv. 9930</strain>
    </source>
</reference>
<reference evidence="2 3" key="4">
    <citation type="journal article" date="2011" name="BMC Genomics">
        <title>RNA-Seq improves annotation of protein-coding genes in the cucumber genome.</title>
        <authorList>
            <person name="Li Z."/>
            <person name="Zhang Z."/>
            <person name="Yan P."/>
            <person name="Huang S."/>
            <person name="Fei Z."/>
            <person name="Lin K."/>
        </authorList>
    </citation>
    <scope>NUCLEOTIDE SEQUENCE [LARGE SCALE GENOMIC DNA]</scope>
    <source>
        <strain evidence="3">cv. 9930</strain>
    </source>
</reference>
<feature type="transmembrane region" description="Helical" evidence="1">
    <location>
        <begin position="39"/>
        <end position="59"/>
    </location>
</feature>
<reference evidence="2 3" key="3">
    <citation type="journal article" date="2010" name="BMC Genomics">
        <title>Transcriptome sequencing and comparative analysis of cucumber flowers with different sex types.</title>
        <authorList>
            <person name="Guo S."/>
            <person name="Zheng Y."/>
            <person name="Joung J.G."/>
            <person name="Liu S."/>
            <person name="Zhang Z."/>
            <person name="Crasta O.R."/>
            <person name="Sobral B.W."/>
            <person name="Xu Y."/>
            <person name="Huang S."/>
            <person name="Fei Z."/>
        </authorList>
    </citation>
    <scope>NUCLEOTIDE SEQUENCE [LARGE SCALE GENOMIC DNA]</scope>
    <source>
        <strain evidence="3">cv. 9930</strain>
    </source>
</reference>
<reference evidence="2 3" key="2">
    <citation type="journal article" date="2009" name="PLoS ONE">
        <title>An integrated genetic and cytogenetic map of the cucumber genome.</title>
        <authorList>
            <person name="Ren Y."/>
            <person name="Zhang Z."/>
            <person name="Liu J."/>
            <person name="Staub J.E."/>
            <person name="Han Y."/>
            <person name="Cheng Z."/>
            <person name="Li X."/>
            <person name="Lu J."/>
            <person name="Miao H."/>
            <person name="Kang H."/>
            <person name="Xie B."/>
            <person name="Gu X."/>
            <person name="Wang X."/>
            <person name="Du Y."/>
            <person name="Jin W."/>
            <person name="Huang S."/>
        </authorList>
    </citation>
    <scope>NUCLEOTIDE SEQUENCE [LARGE SCALE GENOMIC DNA]</scope>
    <source>
        <strain evidence="3">cv. 9930</strain>
    </source>
</reference>
<proteinExistence type="predicted"/>
<protein>
    <submittedName>
        <fullName evidence="2">Uncharacterized protein</fullName>
    </submittedName>
</protein>
<dbReference type="EMBL" id="CM002923">
    <property type="protein sequence ID" value="KGN63356.1"/>
    <property type="molecule type" value="Genomic_DNA"/>
</dbReference>
<evidence type="ECO:0000313" key="2">
    <source>
        <dbReference type="EMBL" id="KGN63356.1"/>
    </source>
</evidence>
<keyword evidence="3" id="KW-1185">Reference proteome</keyword>
<keyword evidence="1" id="KW-1133">Transmembrane helix</keyword>
<dbReference type="Proteomes" id="UP000029981">
    <property type="component" value="Chromosome 2"/>
</dbReference>
<sequence>MGHRSASVSTIWIALTCPKVCVGKGGAVSVSVEEPKEAKFGLIFIFGYLGFGILGIWVLDIGGFGIKKISSFCF</sequence>
<dbReference type="Gramene" id="KGN63356">
    <property type="protein sequence ID" value="KGN63356"/>
    <property type="gene ID" value="Csa_2G432240"/>
</dbReference>
<name>A0A0A0LTL4_CUCSA</name>
<organism evidence="2 3">
    <name type="scientific">Cucumis sativus</name>
    <name type="common">Cucumber</name>
    <dbReference type="NCBI Taxonomy" id="3659"/>
    <lineage>
        <taxon>Eukaryota</taxon>
        <taxon>Viridiplantae</taxon>
        <taxon>Streptophyta</taxon>
        <taxon>Embryophyta</taxon>
        <taxon>Tracheophyta</taxon>
        <taxon>Spermatophyta</taxon>
        <taxon>Magnoliopsida</taxon>
        <taxon>eudicotyledons</taxon>
        <taxon>Gunneridae</taxon>
        <taxon>Pentapetalae</taxon>
        <taxon>rosids</taxon>
        <taxon>fabids</taxon>
        <taxon>Cucurbitales</taxon>
        <taxon>Cucurbitaceae</taxon>
        <taxon>Benincaseae</taxon>
        <taxon>Cucumis</taxon>
    </lineage>
</organism>
<gene>
    <name evidence="2" type="ORF">Csa_2G432240</name>
</gene>
<keyword evidence="1" id="KW-0812">Transmembrane</keyword>
<evidence type="ECO:0000313" key="3">
    <source>
        <dbReference type="Proteomes" id="UP000029981"/>
    </source>
</evidence>
<accession>A0A0A0LTL4</accession>